<name>A0A382KLZ8_9ZZZZ</name>
<dbReference type="AlphaFoldDB" id="A0A382KLZ8"/>
<dbReference type="InterPro" id="IPR019734">
    <property type="entry name" value="TPR_rpt"/>
</dbReference>
<dbReference type="EMBL" id="UINC01080615">
    <property type="protein sequence ID" value="SVC23711.1"/>
    <property type="molecule type" value="Genomic_DNA"/>
</dbReference>
<sequence>MIEWKEKEVVYPVNTLKKITWTVKPTRGEHILLQDKMVMQIINDAQWKSPIYFAITVPTRNRIGLDDYLEMDGMAYHLISEKSKQINPIKMEENLNKYTYKTLTNPITKKYYSLLLRNYHSIYAQLAVYHYLDYIKFEKDKTDEIKRQRVEKILDEMFYKLPSDLIPYSENLYYQMGAVYYHIGNEEKSKKILTDILNKNPYEQKAKDLLEKIKNK</sequence>
<reference evidence="1" key="1">
    <citation type="submission" date="2018-05" db="EMBL/GenBank/DDBJ databases">
        <authorList>
            <person name="Lanie J.A."/>
            <person name="Ng W.-L."/>
            <person name="Kazmierczak K.M."/>
            <person name="Andrzejewski T.M."/>
            <person name="Davidsen T.M."/>
            <person name="Wayne K.J."/>
            <person name="Tettelin H."/>
            <person name="Glass J.I."/>
            <person name="Rusch D."/>
            <person name="Podicherti R."/>
            <person name="Tsui H.-C.T."/>
            <person name="Winkler M.E."/>
        </authorList>
    </citation>
    <scope>NUCLEOTIDE SEQUENCE</scope>
</reference>
<evidence type="ECO:0000313" key="1">
    <source>
        <dbReference type="EMBL" id="SVC23711.1"/>
    </source>
</evidence>
<protein>
    <submittedName>
        <fullName evidence="1">Uncharacterized protein</fullName>
    </submittedName>
</protein>
<dbReference type="PROSITE" id="PS50005">
    <property type="entry name" value="TPR"/>
    <property type="match status" value="1"/>
</dbReference>
<dbReference type="InterPro" id="IPR011990">
    <property type="entry name" value="TPR-like_helical_dom_sf"/>
</dbReference>
<dbReference type="Gene3D" id="1.25.40.10">
    <property type="entry name" value="Tetratricopeptide repeat domain"/>
    <property type="match status" value="1"/>
</dbReference>
<organism evidence="1">
    <name type="scientific">marine metagenome</name>
    <dbReference type="NCBI Taxonomy" id="408172"/>
    <lineage>
        <taxon>unclassified sequences</taxon>
        <taxon>metagenomes</taxon>
        <taxon>ecological metagenomes</taxon>
    </lineage>
</organism>
<accession>A0A382KLZ8</accession>
<proteinExistence type="predicted"/>
<gene>
    <name evidence="1" type="ORF">METZ01_LOCUS276565</name>
</gene>